<dbReference type="Gene3D" id="1.10.287.130">
    <property type="match status" value="1"/>
</dbReference>
<dbReference type="InterPro" id="IPR000700">
    <property type="entry name" value="PAS-assoc_C"/>
</dbReference>
<keyword evidence="14" id="KW-0812">Transmembrane</keyword>
<evidence type="ECO:0000256" key="8">
    <source>
        <dbReference type="ARBA" id="ARBA00022840"/>
    </source>
</evidence>
<evidence type="ECO:0000256" key="13">
    <source>
        <dbReference type="SAM" id="Coils"/>
    </source>
</evidence>
<dbReference type="FunFam" id="1.10.287.130:FF:000038">
    <property type="entry name" value="Sensory transduction histidine kinase"/>
    <property type="match status" value="1"/>
</dbReference>
<dbReference type="InterPro" id="IPR036890">
    <property type="entry name" value="HATPase_C_sf"/>
</dbReference>
<dbReference type="PROSITE" id="PS50109">
    <property type="entry name" value="HIS_KIN"/>
    <property type="match status" value="1"/>
</dbReference>
<evidence type="ECO:0000256" key="5">
    <source>
        <dbReference type="ARBA" id="ARBA00022679"/>
    </source>
</evidence>
<evidence type="ECO:0000256" key="12">
    <source>
        <dbReference type="PROSITE-ProRule" id="PRU00169"/>
    </source>
</evidence>
<dbReference type="AlphaFoldDB" id="A0A2K8UF89"/>
<feature type="modified residue" description="4-aspartylphosphate" evidence="12">
    <location>
        <position position="684"/>
    </location>
</feature>
<dbReference type="SUPFAM" id="SSF55874">
    <property type="entry name" value="ATPase domain of HSP90 chaperone/DNA topoisomerase II/histidine kinase"/>
    <property type="match status" value="1"/>
</dbReference>
<dbReference type="SMART" id="SM00086">
    <property type="entry name" value="PAC"/>
    <property type="match status" value="2"/>
</dbReference>
<proteinExistence type="predicted"/>
<evidence type="ECO:0000259" key="18">
    <source>
        <dbReference type="PROSITE" id="PS50113"/>
    </source>
</evidence>
<dbReference type="CDD" id="cd17546">
    <property type="entry name" value="REC_hyHK_CKI1_RcsC-like"/>
    <property type="match status" value="1"/>
</dbReference>
<dbReference type="KEGG" id="tsy:THSYN_26970"/>
<comment type="subcellular location">
    <subcellularLocation>
        <location evidence="2">Membrane</location>
    </subcellularLocation>
</comment>
<evidence type="ECO:0000256" key="7">
    <source>
        <dbReference type="ARBA" id="ARBA00022777"/>
    </source>
</evidence>
<keyword evidence="4 12" id="KW-0597">Phosphoprotein</keyword>
<dbReference type="CDD" id="cd16922">
    <property type="entry name" value="HATPase_EvgS-ArcB-TorS-like"/>
    <property type="match status" value="1"/>
</dbReference>
<dbReference type="PROSITE" id="PS50110">
    <property type="entry name" value="RESPONSE_REGULATORY"/>
    <property type="match status" value="1"/>
</dbReference>
<keyword evidence="9" id="KW-0902">Two-component regulatory system</keyword>
<evidence type="ECO:0000313" key="19">
    <source>
        <dbReference type="EMBL" id="AUB84220.1"/>
    </source>
</evidence>
<dbReference type="Pfam" id="PF08447">
    <property type="entry name" value="PAS_3"/>
    <property type="match status" value="1"/>
</dbReference>
<dbReference type="GO" id="GO:0000155">
    <property type="term" value="F:phosphorelay sensor kinase activity"/>
    <property type="evidence" value="ECO:0007669"/>
    <property type="project" value="InterPro"/>
</dbReference>
<dbReference type="SMART" id="SM00387">
    <property type="entry name" value="HATPase_c"/>
    <property type="match status" value="1"/>
</dbReference>
<evidence type="ECO:0000313" key="20">
    <source>
        <dbReference type="Proteomes" id="UP000232638"/>
    </source>
</evidence>
<dbReference type="Pfam" id="PF00072">
    <property type="entry name" value="Response_reg"/>
    <property type="match status" value="1"/>
</dbReference>
<keyword evidence="10 14" id="KW-0472">Membrane</keyword>
<keyword evidence="6" id="KW-0547">Nucleotide-binding</keyword>
<dbReference type="CDD" id="cd00130">
    <property type="entry name" value="PAS"/>
    <property type="match status" value="2"/>
</dbReference>
<evidence type="ECO:0000259" key="16">
    <source>
        <dbReference type="PROSITE" id="PS50110"/>
    </source>
</evidence>
<gene>
    <name evidence="19" type="ORF">THSYN_26970</name>
</gene>
<dbReference type="SMART" id="SM00448">
    <property type="entry name" value="REC"/>
    <property type="match status" value="1"/>
</dbReference>
<dbReference type="InterPro" id="IPR005467">
    <property type="entry name" value="His_kinase_dom"/>
</dbReference>
<evidence type="ECO:0000256" key="6">
    <source>
        <dbReference type="ARBA" id="ARBA00022741"/>
    </source>
</evidence>
<dbReference type="PROSITE" id="PS50112">
    <property type="entry name" value="PAS"/>
    <property type="match status" value="2"/>
</dbReference>
<dbReference type="PROSITE" id="PS50113">
    <property type="entry name" value="PAC"/>
    <property type="match status" value="2"/>
</dbReference>
<dbReference type="SUPFAM" id="SSF55785">
    <property type="entry name" value="PYP-like sensor domain (PAS domain)"/>
    <property type="match status" value="2"/>
</dbReference>
<dbReference type="InterPro" id="IPR036097">
    <property type="entry name" value="HisK_dim/P_sf"/>
</dbReference>
<protein>
    <recommendedName>
        <fullName evidence="3">histidine kinase</fullName>
        <ecNumber evidence="3">2.7.13.3</ecNumber>
    </recommendedName>
</protein>
<dbReference type="CDD" id="cd00082">
    <property type="entry name" value="HisKA"/>
    <property type="match status" value="1"/>
</dbReference>
<keyword evidence="7" id="KW-0418">Kinase</keyword>
<accession>A0A2K8UF89</accession>
<keyword evidence="13" id="KW-0175">Coiled coil</keyword>
<dbReference type="Pfam" id="PF02518">
    <property type="entry name" value="HATPase_c"/>
    <property type="match status" value="1"/>
</dbReference>
<evidence type="ECO:0000256" key="2">
    <source>
        <dbReference type="ARBA" id="ARBA00004370"/>
    </source>
</evidence>
<feature type="domain" description="PAC" evidence="18">
    <location>
        <begin position="317"/>
        <end position="370"/>
    </location>
</feature>
<dbReference type="Gene3D" id="3.40.50.2300">
    <property type="match status" value="1"/>
</dbReference>
<feature type="domain" description="Response regulatory" evidence="16">
    <location>
        <begin position="630"/>
        <end position="755"/>
    </location>
</feature>
<feature type="coiled-coil region" evidence="13">
    <location>
        <begin position="361"/>
        <end position="388"/>
    </location>
</feature>
<dbReference type="InterPro" id="IPR004358">
    <property type="entry name" value="Sig_transdc_His_kin-like_C"/>
</dbReference>
<feature type="domain" description="PAC" evidence="18">
    <location>
        <begin position="191"/>
        <end position="243"/>
    </location>
</feature>
<dbReference type="Gene3D" id="3.30.450.20">
    <property type="entry name" value="PAS domain"/>
    <property type="match status" value="2"/>
</dbReference>
<name>A0A2K8UF89_9GAMM</name>
<dbReference type="Pfam" id="PF00512">
    <property type="entry name" value="HisKA"/>
    <property type="match status" value="1"/>
</dbReference>
<evidence type="ECO:0000256" key="10">
    <source>
        <dbReference type="ARBA" id="ARBA00023136"/>
    </source>
</evidence>
<evidence type="ECO:0000256" key="4">
    <source>
        <dbReference type="ARBA" id="ARBA00022553"/>
    </source>
</evidence>
<dbReference type="InterPro" id="IPR003594">
    <property type="entry name" value="HATPase_dom"/>
</dbReference>
<dbReference type="SMART" id="SM00091">
    <property type="entry name" value="PAS"/>
    <property type="match status" value="2"/>
</dbReference>
<dbReference type="EC" id="2.7.13.3" evidence="3"/>
<evidence type="ECO:0000256" key="9">
    <source>
        <dbReference type="ARBA" id="ARBA00023012"/>
    </source>
</evidence>
<dbReference type="SMART" id="SM00388">
    <property type="entry name" value="HisKA"/>
    <property type="match status" value="1"/>
</dbReference>
<dbReference type="SUPFAM" id="SSF47384">
    <property type="entry name" value="Homodimeric domain of signal transducing histidine kinase"/>
    <property type="match status" value="1"/>
</dbReference>
<dbReference type="EMBL" id="CP020370">
    <property type="protein sequence ID" value="AUB84220.1"/>
    <property type="molecule type" value="Genomic_DNA"/>
</dbReference>
<keyword evidence="5" id="KW-0808">Transferase</keyword>
<dbReference type="GO" id="GO:0005524">
    <property type="term" value="F:ATP binding"/>
    <property type="evidence" value="ECO:0007669"/>
    <property type="project" value="UniProtKB-KW"/>
</dbReference>
<dbReference type="Proteomes" id="UP000232638">
    <property type="component" value="Chromosome"/>
</dbReference>
<dbReference type="InterPro" id="IPR013656">
    <property type="entry name" value="PAS_4"/>
</dbReference>
<evidence type="ECO:0000259" key="15">
    <source>
        <dbReference type="PROSITE" id="PS50109"/>
    </source>
</evidence>
<dbReference type="OrthoDB" id="9810730at2"/>
<evidence type="ECO:0000256" key="1">
    <source>
        <dbReference type="ARBA" id="ARBA00000085"/>
    </source>
</evidence>
<evidence type="ECO:0000256" key="3">
    <source>
        <dbReference type="ARBA" id="ARBA00012438"/>
    </source>
</evidence>
<keyword evidence="20" id="KW-1185">Reference proteome</keyword>
<keyword evidence="14" id="KW-1133">Transmembrane helix</keyword>
<dbReference type="InterPro" id="IPR011006">
    <property type="entry name" value="CheY-like_superfamily"/>
</dbReference>
<comment type="catalytic activity">
    <reaction evidence="1">
        <text>ATP + protein L-histidine = ADP + protein N-phospho-L-histidine.</text>
        <dbReference type="EC" id="2.7.13.3"/>
    </reaction>
</comment>
<keyword evidence="11" id="KW-0131">Cell cycle</keyword>
<dbReference type="InterPro" id="IPR013655">
    <property type="entry name" value="PAS_fold_3"/>
</dbReference>
<evidence type="ECO:0000256" key="14">
    <source>
        <dbReference type="SAM" id="Phobius"/>
    </source>
</evidence>
<feature type="domain" description="Histidine kinase" evidence="15">
    <location>
        <begin position="388"/>
        <end position="604"/>
    </location>
</feature>
<evidence type="ECO:0000259" key="17">
    <source>
        <dbReference type="PROSITE" id="PS50112"/>
    </source>
</evidence>
<feature type="domain" description="PAS" evidence="17">
    <location>
        <begin position="115"/>
        <end position="187"/>
    </location>
</feature>
<dbReference type="GO" id="GO:0016020">
    <property type="term" value="C:membrane"/>
    <property type="evidence" value="ECO:0007669"/>
    <property type="project" value="UniProtKB-SubCell"/>
</dbReference>
<dbReference type="SUPFAM" id="SSF52172">
    <property type="entry name" value="CheY-like"/>
    <property type="match status" value="1"/>
</dbReference>
<sequence>MTDRTEERATATMHMARGTWPTWCLAAMSLTCSIVPLSAGAQAGRDARLVPAEPAFINQPQAFGADHHAIIWPVPALVLALSIVSAVLLRAIVKNHQAQAALSHGQTRLDALEESEERLSLVIMGSHDAPWDWDLINNDIYYSPQWWEQLGYAPDERRPEADLWRLWMHPDDAAHVTSVLDGALRNHLETFEVELRLLHKDGHYVPVLARGFITRDDGGRPLRVTGANMNLSERKRAEQTLRETNAYLENLINYANAPIIVWDPQFRITRFNHAFEFLSGRTEVQMLGQSLAILFPPALCADSMALIRQTLSGQRWEVVEIKIQHRDGSVRTVLWNSATLFAADGQTPLATIAQGQDITERKQAEEQLARAKEAAEAANRAKSEFLANMSHEIRTPLNSILGFAQVLGRDPALNATQRDSLTTIERNGEHLLTLINDILDMAKIEAGRMTVQAAPFDLTELIAEAEAFFRQRAHERGLALTVASSVLPRMVVGDAMKLRQVLINLVGNAVKFTTAGAVTLRVEPVADDAICFSVVDTGMGIAPGEMARLFEPFGQTASGRQVQGGTGLGLALSSRFVRLMGGELSADSTLGQGSCFSFTLVLAPTAAIEPRAERAELPVLGLESGQPVCRVLIVDDLPDNRAPLRALLEMLNPQPPVLELCEAADGQEAVALWEQWQPQVVFMDMRMPVMSGEEAARQIKARMAARPDAVRSVVVALTASAFNENRDHFLACGCDDFAGKPFRAEELFAILERRAGLRFVCAAAVPTGAVPLTAEELAVRLAGPPEQWRTNLRGAVELADFGRITELVGQLDDHDAVLRRVLEQWAYDYDLESFSQALRARG</sequence>
<dbReference type="Gene3D" id="3.30.565.10">
    <property type="entry name" value="Histidine kinase-like ATPase, C-terminal domain"/>
    <property type="match status" value="1"/>
</dbReference>
<dbReference type="InterPro" id="IPR000014">
    <property type="entry name" value="PAS"/>
</dbReference>
<feature type="domain" description="PAS" evidence="17">
    <location>
        <begin position="244"/>
        <end position="314"/>
    </location>
</feature>
<dbReference type="PRINTS" id="PR00344">
    <property type="entry name" value="BCTRLSENSOR"/>
</dbReference>
<organism evidence="19 20">
    <name type="scientific">Candidatus Thiodictyon syntrophicum</name>
    <dbReference type="NCBI Taxonomy" id="1166950"/>
    <lineage>
        <taxon>Bacteria</taxon>
        <taxon>Pseudomonadati</taxon>
        <taxon>Pseudomonadota</taxon>
        <taxon>Gammaproteobacteria</taxon>
        <taxon>Chromatiales</taxon>
        <taxon>Chromatiaceae</taxon>
        <taxon>Thiodictyon</taxon>
    </lineage>
</organism>
<feature type="transmembrane region" description="Helical" evidence="14">
    <location>
        <begin position="67"/>
        <end position="89"/>
    </location>
</feature>
<dbReference type="Pfam" id="PF08448">
    <property type="entry name" value="PAS_4"/>
    <property type="match status" value="1"/>
</dbReference>
<dbReference type="PANTHER" id="PTHR43047">
    <property type="entry name" value="TWO-COMPONENT HISTIDINE PROTEIN KINASE"/>
    <property type="match status" value="1"/>
</dbReference>
<dbReference type="NCBIfam" id="TIGR00229">
    <property type="entry name" value="sensory_box"/>
    <property type="match status" value="2"/>
</dbReference>
<evidence type="ECO:0000256" key="11">
    <source>
        <dbReference type="ARBA" id="ARBA00023306"/>
    </source>
</evidence>
<dbReference type="InterPro" id="IPR001610">
    <property type="entry name" value="PAC"/>
</dbReference>
<dbReference type="InterPro" id="IPR003661">
    <property type="entry name" value="HisK_dim/P_dom"/>
</dbReference>
<dbReference type="FunFam" id="3.30.565.10:FF:000010">
    <property type="entry name" value="Sensor histidine kinase RcsC"/>
    <property type="match status" value="1"/>
</dbReference>
<reference evidence="19 20" key="1">
    <citation type="submission" date="2017-03" db="EMBL/GenBank/DDBJ databases">
        <title>Complete genome sequence of Candidatus 'Thiodictyon syntrophicum' sp. nov. strain Cad16T, a photolithoautotroph purple sulfur bacterium isolated from an alpine meromictic lake.</title>
        <authorList>
            <person name="Luedin S.M."/>
            <person name="Pothier J.F."/>
            <person name="Danza F."/>
            <person name="Storelli N."/>
            <person name="Wittwer M."/>
            <person name="Tonolla M."/>
        </authorList>
    </citation>
    <scope>NUCLEOTIDE SEQUENCE [LARGE SCALE GENOMIC DNA]</scope>
    <source>
        <strain evidence="19 20">Cad16T</strain>
    </source>
</reference>
<dbReference type="InterPro" id="IPR001789">
    <property type="entry name" value="Sig_transdc_resp-reg_receiver"/>
</dbReference>
<keyword evidence="8" id="KW-0067">ATP-binding</keyword>
<dbReference type="InterPro" id="IPR035965">
    <property type="entry name" value="PAS-like_dom_sf"/>
</dbReference>